<comment type="caution">
    <text evidence="1">The sequence shown here is derived from an EMBL/GenBank/DDBJ whole genome shotgun (WGS) entry which is preliminary data.</text>
</comment>
<sequence length="755" mass="85461">MKYYFLALVLTAMSIKGLAQDKNEQAYRKASAEIKQQVFAWDKPQFHVRDIPKEYANASKVVIARHTELTSESKSGIAFYFGGIGSKRELNILEIVREVIKLNDKAAVEYYSELAFTKFARTSGFYTSEKLSTYVGIRIIKPNGKVTEINADDVVLTRDDPKNKKAKIAVPNLEPGDIIDYYIASDQQLVNEQGAKEYRILLFDDAPILNLSFHGELGKKMAILYRSYNNAPDLKIGKNNDKEIIIDVQKDNIPAYETALWIAPARQLPFIRMSISLGYSGLGAKYNGTRRPGEILKLENENEILDDIAQDYSESYYYNYWLLAGRKQYGEIEKTAQKKAKQMGLKYKDLTDDEKAALLFYTFRGALMGFDINRLSETLNIGSREYNGAAFPLFAIMKVAGMEPAILLSEHNRGYRLKDAMSRSDLQSLAYLPGSKKYFSINTIFDFPFKIPDFVEGVQNTKSITFSHPVAVGSMKKIAGMSNVATGPRIPASMAKDNLRQENLRLSINDDISTLRVKRNTILKGHYKLDAQQSLALYEDIYESERKSFGDKESLLEALEDGKKSKKYVEEVKNAFAEARKNQKTAFVNEAKEWFEQDVTDLKDHKVTSLGIRHTEPDFVYSSSFNLDGLVKKAGNNIIVEVGKIQGQPLSIKDNNRNRTIDVYMPFARGIEYVIELEIPIGYTVEGVQELNKNVSNETGLFIVEATTANNIITIKVKKHYTHNFEPAANFTKMLSFLDAADEWTNAKLLFKKAN</sequence>
<dbReference type="Proteomes" id="UP001597511">
    <property type="component" value="Unassembled WGS sequence"/>
</dbReference>
<dbReference type="RefSeq" id="WP_386097694.1">
    <property type="nucleotide sequence ID" value="NZ_JBHUOZ010000002.1"/>
</dbReference>
<organism evidence="1 2">
    <name type="scientific">Terrimonas rubra</name>
    <dbReference type="NCBI Taxonomy" id="1035890"/>
    <lineage>
        <taxon>Bacteria</taxon>
        <taxon>Pseudomonadati</taxon>
        <taxon>Bacteroidota</taxon>
        <taxon>Chitinophagia</taxon>
        <taxon>Chitinophagales</taxon>
        <taxon>Chitinophagaceae</taxon>
        <taxon>Terrimonas</taxon>
    </lineage>
</organism>
<protein>
    <recommendedName>
        <fullName evidence="3">DUF3857 domain-containing protein</fullName>
    </recommendedName>
</protein>
<reference evidence="2" key="1">
    <citation type="journal article" date="2019" name="Int. J. Syst. Evol. Microbiol.">
        <title>The Global Catalogue of Microorganisms (GCM) 10K type strain sequencing project: providing services to taxonomists for standard genome sequencing and annotation.</title>
        <authorList>
            <consortium name="The Broad Institute Genomics Platform"/>
            <consortium name="The Broad Institute Genome Sequencing Center for Infectious Disease"/>
            <person name="Wu L."/>
            <person name="Ma J."/>
        </authorList>
    </citation>
    <scope>NUCLEOTIDE SEQUENCE [LARGE SCALE GENOMIC DNA]</scope>
    <source>
        <strain evidence="2">KCTC 23299</strain>
    </source>
</reference>
<keyword evidence="2" id="KW-1185">Reference proteome</keyword>
<evidence type="ECO:0008006" key="3">
    <source>
        <dbReference type="Google" id="ProtNLM"/>
    </source>
</evidence>
<evidence type="ECO:0000313" key="2">
    <source>
        <dbReference type="Proteomes" id="UP001597511"/>
    </source>
</evidence>
<gene>
    <name evidence="1" type="ORF">ACFS6H_09570</name>
</gene>
<evidence type="ECO:0000313" key="1">
    <source>
        <dbReference type="EMBL" id="MFD2919955.1"/>
    </source>
</evidence>
<proteinExistence type="predicted"/>
<dbReference type="Gene3D" id="2.60.40.3140">
    <property type="match status" value="1"/>
</dbReference>
<name>A0ABW6A6A5_9BACT</name>
<dbReference type="EMBL" id="JBHUOZ010000002">
    <property type="protein sequence ID" value="MFD2919955.1"/>
    <property type="molecule type" value="Genomic_DNA"/>
</dbReference>
<accession>A0ABW6A6A5</accession>
<dbReference type="Gene3D" id="2.60.120.1130">
    <property type="match status" value="1"/>
</dbReference>